<evidence type="ECO:0000313" key="4">
    <source>
        <dbReference type="EMBL" id="WVW83901.1"/>
    </source>
</evidence>
<proteinExistence type="predicted"/>
<feature type="compositionally biased region" description="Low complexity" evidence="2">
    <location>
        <begin position="74"/>
        <end position="86"/>
    </location>
</feature>
<dbReference type="RefSeq" id="XP_019046304.1">
    <property type="nucleotide sequence ID" value="XM_019191674.1"/>
</dbReference>
<dbReference type="KEGG" id="kbi:30209446"/>
<reference evidence="3" key="1">
    <citation type="submission" date="2013-07" db="EMBL/GenBank/DDBJ databases">
        <title>The Genome Sequence of Cryptococcus bestiolae CBS10118.</title>
        <authorList>
            <consortium name="The Broad Institute Genome Sequencing Platform"/>
            <person name="Cuomo C."/>
            <person name="Litvintseva A."/>
            <person name="Chen Y."/>
            <person name="Heitman J."/>
            <person name="Sun S."/>
            <person name="Springer D."/>
            <person name="Dromer F."/>
            <person name="Young S.K."/>
            <person name="Zeng Q."/>
            <person name="Gargeya S."/>
            <person name="Fitzgerald M."/>
            <person name="Abouelleil A."/>
            <person name="Alvarado L."/>
            <person name="Berlin A.M."/>
            <person name="Chapman S.B."/>
            <person name="Dewar J."/>
            <person name="Goldberg J."/>
            <person name="Griggs A."/>
            <person name="Gujja S."/>
            <person name="Hansen M."/>
            <person name="Howarth C."/>
            <person name="Imamovic A."/>
            <person name="Larimer J."/>
            <person name="McCowan C."/>
            <person name="Murphy C."/>
            <person name="Pearson M."/>
            <person name="Priest M."/>
            <person name="Roberts A."/>
            <person name="Saif S."/>
            <person name="Shea T."/>
            <person name="Sykes S."/>
            <person name="Wortman J."/>
            <person name="Nusbaum C."/>
            <person name="Birren B."/>
        </authorList>
    </citation>
    <scope>NUCLEOTIDE SEQUENCE [LARGE SCALE GENOMIC DNA]</scope>
    <source>
        <strain evidence="3">CBS 10118</strain>
    </source>
</reference>
<organism evidence="3">
    <name type="scientific">Kwoniella bestiolae CBS 10118</name>
    <dbReference type="NCBI Taxonomy" id="1296100"/>
    <lineage>
        <taxon>Eukaryota</taxon>
        <taxon>Fungi</taxon>
        <taxon>Dikarya</taxon>
        <taxon>Basidiomycota</taxon>
        <taxon>Agaricomycotina</taxon>
        <taxon>Tremellomycetes</taxon>
        <taxon>Tremellales</taxon>
        <taxon>Cryptococcaceae</taxon>
        <taxon>Kwoniella</taxon>
    </lineage>
</organism>
<reference evidence="4" key="4">
    <citation type="submission" date="2024-02" db="EMBL/GenBank/DDBJ databases">
        <title>Comparative genomics of Cryptococcus and Kwoniella reveals pathogenesis evolution and contrasting modes of karyotype evolution via chromosome fusion or intercentromeric recombination.</title>
        <authorList>
            <person name="Coelho M.A."/>
            <person name="David-Palma M."/>
            <person name="Shea T."/>
            <person name="Bowers K."/>
            <person name="McGinley-Smith S."/>
            <person name="Mohammad A.W."/>
            <person name="Gnirke A."/>
            <person name="Yurkov A.M."/>
            <person name="Nowrousian M."/>
            <person name="Sun S."/>
            <person name="Cuomo C.A."/>
            <person name="Heitman J."/>
        </authorList>
    </citation>
    <scope>NUCLEOTIDE SEQUENCE</scope>
    <source>
        <strain evidence="4">CBS 10118</strain>
    </source>
</reference>
<reference evidence="4" key="2">
    <citation type="submission" date="2013-07" db="EMBL/GenBank/DDBJ databases">
        <authorList>
            <consortium name="The Broad Institute Genome Sequencing Platform"/>
            <person name="Cuomo C."/>
            <person name="Litvintseva A."/>
            <person name="Chen Y."/>
            <person name="Heitman J."/>
            <person name="Sun S."/>
            <person name="Springer D."/>
            <person name="Dromer F."/>
            <person name="Young S.K."/>
            <person name="Zeng Q."/>
            <person name="Gargeya S."/>
            <person name="Fitzgerald M."/>
            <person name="Abouelleil A."/>
            <person name="Alvarado L."/>
            <person name="Berlin A.M."/>
            <person name="Chapman S.B."/>
            <person name="Dewar J."/>
            <person name="Goldberg J."/>
            <person name="Griggs A."/>
            <person name="Gujja S."/>
            <person name="Hansen M."/>
            <person name="Howarth C."/>
            <person name="Imamovic A."/>
            <person name="Larimer J."/>
            <person name="McCowan C."/>
            <person name="Murphy C."/>
            <person name="Pearson M."/>
            <person name="Priest M."/>
            <person name="Roberts A."/>
            <person name="Saif S."/>
            <person name="Shea T."/>
            <person name="Sykes S."/>
            <person name="Wortman J."/>
            <person name="Nusbaum C."/>
            <person name="Birren B."/>
        </authorList>
    </citation>
    <scope>NUCLEOTIDE SEQUENCE</scope>
    <source>
        <strain evidence="4">CBS 10118</strain>
    </source>
</reference>
<evidence type="ECO:0000313" key="5">
    <source>
        <dbReference type="Proteomes" id="UP000092730"/>
    </source>
</evidence>
<dbReference type="OrthoDB" id="10609312at2759"/>
<dbReference type="EMBL" id="CP144544">
    <property type="protein sequence ID" value="WVW83901.1"/>
    <property type="molecule type" value="Genomic_DNA"/>
</dbReference>
<gene>
    <name evidence="3" type="ORF">I302_05047</name>
    <name evidence="4" type="ORF">I302_105923</name>
</gene>
<evidence type="ECO:0000256" key="1">
    <source>
        <dbReference type="SAM" id="Coils"/>
    </source>
</evidence>
<reference evidence="3" key="3">
    <citation type="submission" date="2014-01" db="EMBL/GenBank/DDBJ databases">
        <title>Evolution of pathogenesis and genome organization in the Tremellales.</title>
        <authorList>
            <person name="Cuomo C."/>
            <person name="Litvintseva A."/>
            <person name="Heitman J."/>
            <person name="Chen Y."/>
            <person name="Sun S."/>
            <person name="Springer D."/>
            <person name="Dromer F."/>
            <person name="Young S."/>
            <person name="Zeng Q."/>
            <person name="Chapman S."/>
            <person name="Gujja S."/>
            <person name="Saif S."/>
            <person name="Birren B."/>
        </authorList>
    </citation>
    <scope>NUCLEOTIDE SEQUENCE</scope>
    <source>
        <strain evidence="3">CBS 10118</strain>
    </source>
</reference>
<dbReference type="AlphaFoldDB" id="A0A1B9G2I6"/>
<feature type="region of interest" description="Disordered" evidence="2">
    <location>
        <begin position="1"/>
        <end position="37"/>
    </location>
</feature>
<protein>
    <submittedName>
        <fullName evidence="3">Uncharacterized protein</fullName>
    </submittedName>
</protein>
<keyword evidence="1" id="KW-0175">Coiled coil</keyword>
<name>A0A1B9G2I6_9TREE</name>
<sequence length="487" mass="55399">MSDEDQDQPSNLFSKLRASESSAPDDETNSQSAGLIQSSTSQCTIVRTVIPLSPGLEGIRDISFDESQSSECLSIGTSSSKCTSSDATEKDIRPPKKWKIKIDSWRPLKTEDAQSQFPSMSFSGRGREQQNINISQDTVPSHASRAYTANRGLPPHSAQGKDKGKTAYILNWKRSITPYKEPHANLEERVKELEEEIVDLKHQIEFQDRYADLLISSPSYTQTIRSLSRLCGLFPPSTQLFSAPAEVSRVTGSRRPYEWVHNPLLMDEAISRCVRVLMRIYDDTTPLSLDEEDVGCMERLVPPDVLWVLVQTCDTLILHSLERVLEIALKSAKRLTQRWGVICVLLGNIRCATTYRRRSKSDFREWARKQSLLFARNFWVLDHPLDQTAKTRPHLQYCNNLDAALFRRGASQGQGPGGITRISIEEIRGMIREEIVRRLYGDDQNIRGKKRKITSYEDLYAMDEDGRWAKDDGVMELGEVKSKRVRR</sequence>
<dbReference type="EMBL" id="KI894021">
    <property type="protein sequence ID" value="OCF25234.1"/>
    <property type="molecule type" value="Genomic_DNA"/>
</dbReference>
<accession>A0A1B9G2I6</accession>
<feature type="coiled-coil region" evidence="1">
    <location>
        <begin position="183"/>
        <end position="210"/>
    </location>
</feature>
<evidence type="ECO:0000313" key="3">
    <source>
        <dbReference type="EMBL" id="OCF25234.1"/>
    </source>
</evidence>
<dbReference type="VEuPathDB" id="FungiDB:I302_05047"/>
<dbReference type="Proteomes" id="UP000092730">
    <property type="component" value="Chromosome 4"/>
</dbReference>
<evidence type="ECO:0000256" key="2">
    <source>
        <dbReference type="SAM" id="MobiDB-lite"/>
    </source>
</evidence>
<feature type="region of interest" description="Disordered" evidence="2">
    <location>
        <begin position="74"/>
        <end position="93"/>
    </location>
</feature>
<dbReference type="GeneID" id="30209446"/>
<keyword evidence="5" id="KW-1185">Reference proteome</keyword>